<dbReference type="AlphaFoldDB" id="A0AAI8PA12"/>
<dbReference type="GO" id="GO:1990189">
    <property type="term" value="F:protein N-terminal-serine acetyltransferase activity"/>
    <property type="evidence" value="ECO:0007669"/>
    <property type="project" value="TreeGrafter"/>
</dbReference>
<evidence type="ECO:0000259" key="1">
    <source>
        <dbReference type="PROSITE" id="PS51186"/>
    </source>
</evidence>
<organism evidence="2 3">
    <name type="scientific">Pseudomonas parafulva</name>
    <dbReference type="NCBI Taxonomy" id="157782"/>
    <lineage>
        <taxon>Bacteria</taxon>
        <taxon>Pseudomonadati</taxon>
        <taxon>Pseudomonadota</taxon>
        <taxon>Gammaproteobacteria</taxon>
        <taxon>Pseudomonadales</taxon>
        <taxon>Pseudomonadaceae</taxon>
        <taxon>Pseudomonas</taxon>
    </lineage>
</organism>
<dbReference type="Gene3D" id="3.40.630.30">
    <property type="match status" value="1"/>
</dbReference>
<dbReference type="GO" id="GO:0005737">
    <property type="term" value="C:cytoplasm"/>
    <property type="evidence" value="ECO:0007669"/>
    <property type="project" value="TreeGrafter"/>
</dbReference>
<dbReference type="PANTHER" id="PTHR43441:SF11">
    <property type="entry name" value="RIBOSOMAL-PROTEIN-SERINE ACETYLTRANSFERASE"/>
    <property type="match status" value="1"/>
</dbReference>
<dbReference type="SUPFAM" id="SSF55729">
    <property type="entry name" value="Acyl-CoA N-acyltransferases (Nat)"/>
    <property type="match status" value="1"/>
</dbReference>
<dbReference type="EMBL" id="CP031641">
    <property type="protein sequence ID" value="AXO87134.1"/>
    <property type="molecule type" value="Genomic_DNA"/>
</dbReference>
<sequence length="187" mass="21256">MIHLRSFPSDLCLDSPRLQLRPMRHADAARWLTIMADPEVMRYWYHAPWTELAEAESALAADREAYAAGTLLKLGMYRRDNGELIGMVQMFNIDHDSRRGEIGYCLARAVQGRGYMDEALTCFIDYLAHTLHMRRLEAEIDPRNQGSARTLERQGFVLEGTLRARWCVAGELSDSGLYGLLLEPPVA</sequence>
<dbReference type="Proteomes" id="UP000258127">
    <property type="component" value="Chromosome"/>
</dbReference>
<feature type="domain" description="N-acetyltransferase" evidence="1">
    <location>
        <begin position="18"/>
        <end position="183"/>
    </location>
</feature>
<dbReference type="InterPro" id="IPR051908">
    <property type="entry name" value="Ribosomal_N-acetyltransferase"/>
</dbReference>
<proteinExistence type="predicted"/>
<keyword evidence="3" id="KW-1185">Reference proteome</keyword>
<accession>A0AAI8PA12</accession>
<dbReference type="PROSITE" id="PS51186">
    <property type="entry name" value="GNAT"/>
    <property type="match status" value="1"/>
</dbReference>
<evidence type="ECO:0000313" key="2">
    <source>
        <dbReference type="EMBL" id="AXO87134.1"/>
    </source>
</evidence>
<dbReference type="GO" id="GO:0008999">
    <property type="term" value="F:protein-N-terminal-alanine acetyltransferase activity"/>
    <property type="evidence" value="ECO:0007669"/>
    <property type="project" value="TreeGrafter"/>
</dbReference>
<dbReference type="InterPro" id="IPR000182">
    <property type="entry name" value="GNAT_dom"/>
</dbReference>
<dbReference type="PANTHER" id="PTHR43441">
    <property type="entry name" value="RIBOSOMAL-PROTEIN-SERINE ACETYLTRANSFERASE"/>
    <property type="match status" value="1"/>
</dbReference>
<evidence type="ECO:0000313" key="3">
    <source>
        <dbReference type="Proteomes" id="UP000258127"/>
    </source>
</evidence>
<dbReference type="InterPro" id="IPR016181">
    <property type="entry name" value="Acyl_CoA_acyltransferase"/>
</dbReference>
<dbReference type="RefSeq" id="WP_052191960.1">
    <property type="nucleotide sequence ID" value="NZ_CP009747.1"/>
</dbReference>
<dbReference type="Pfam" id="PF13302">
    <property type="entry name" value="Acetyltransf_3"/>
    <property type="match status" value="1"/>
</dbReference>
<gene>
    <name evidence="2" type="ORF">DZC75_03600</name>
</gene>
<reference evidence="2 3" key="1">
    <citation type="submission" date="2018-08" db="EMBL/GenBank/DDBJ databases">
        <authorList>
            <person name="Lee Y."/>
            <person name="Kakembo D."/>
        </authorList>
    </citation>
    <scope>NUCLEOTIDE SEQUENCE [LARGE SCALE GENOMIC DNA]</scope>
    <source>
        <strain evidence="2 3">JBCS1880</strain>
    </source>
</reference>
<name>A0AAI8PA12_9PSED</name>
<protein>
    <submittedName>
        <fullName evidence="2">N-acetyltransferase</fullName>
    </submittedName>
</protein>